<comment type="pathway">
    <text evidence="3">Lipid metabolism; fatty acid biosynthesis.</text>
</comment>
<dbReference type="Pfam" id="PF08242">
    <property type="entry name" value="Methyltransf_12"/>
    <property type="match status" value="1"/>
</dbReference>
<evidence type="ECO:0000256" key="3">
    <source>
        <dbReference type="ARBA" id="ARBA00005194"/>
    </source>
</evidence>
<evidence type="ECO:0000256" key="1">
    <source>
        <dbReference type="ARBA" id="ARBA00004496"/>
    </source>
</evidence>
<keyword evidence="10" id="KW-0521">NADP</keyword>
<dbReference type="Gene3D" id="3.90.180.10">
    <property type="entry name" value="Medium-chain alcohol dehydrogenases, catalytic domain"/>
    <property type="match status" value="1"/>
</dbReference>
<dbReference type="InterPro" id="IPR013968">
    <property type="entry name" value="PKS_KR"/>
</dbReference>
<dbReference type="InterPro" id="IPR020806">
    <property type="entry name" value="PKS_PP-bd"/>
</dbReference>
<dbReference type="Pfam" id="PF00107">
    <property type="entry name" value="ADH_zinc_N"/>
    <property type="match status" value="1"/>
</dbReference>
<feature type="domain" description="Carrier" evidence="15">
    <location>
        <begin position="4502"/>
        <end position="4579"/>
    </location>
</feature>
<dbReference type="Gene3D" id="3.40.630.30">
    <property type="match status" value="1"/>
</dbReference>
<dbReference type="Pfam" id="PF22336">
    <property type="entry name" value="RhiE-like_linker"/>
    <property type="match status" value="2"/>
</dbReference>
<dbReference type="InterPro" id="IPR042104">
    <property type="entry name" value="PKS_dehydratase_sf"/>
</dbReference>
<dbReference type="Pfam" id="PF23526">
    <property type="entry name" value="AprA_N"/>
    <property type="match status" value="1"/>
</dbReference>
<dbReference type="PROSITE" id="PS00606">
    <property type="entry name" value="KS3_1"/>
    <property type="match status" value="2"/>
</dbReference>
<dbReference type="SMART" id="SM00822">
    <property type="entry name" value="PKS_KR"/>
    <property type="match status" value="1"/>
</dbReference>
<keyword evidence="7" id="KW-0597">Phosphoprotein</keyword>
<feature type="domain" description="Ketosynthase family 3 (KS3)" evidence="17">
    <location>
        <begin position="1605"/>
        <end position="2028"/>
    </location>
</feature>
<dbReference type="InterPro" id="IPR020843">
    <property type="entry name" value="ER"/>
</dbReference>
<evidence type="ECO:0000256" key="2">
    <source>
        <dbReference type="ARBA" id="ARBA00004792"/>
    </source>
</evidence>
<dbReference type="Pfam" id="PF08240">
    <property type="entry name" value="ADH_N"/>
    <property type="match status" value="1"/>
</dbReference>
<feature type="domain" description="Carrier" evidence="15">
    <location>
        <begin position="718"/>
        <end position="793"/>
    </location>
</feature>
<dbReference type="SUPFAM" id="SSF47336">
    <property type="entry name" value="ACP-like"/>
    <property type="match status" value="4"/>
</dbReference>
<dbReference type="Gene3D" id="1.10.1200.10">
    <property type="entry name" value="ACP-like"/>
    <property type="match status" value="4"/>
</dbReference>
<proteinExistence type="inferred from homology"/>
<dbReference type="RefSeq" id="WP_164487316.1">
    <property type="nucleotide sequence ID" value="NZ_CP027706.1"/>
</dbReference>
<dbReference type="PANTHER" id="PTHR43775">
    <property type="entry name" value="FATTY ACID SYNTHASE"/>
    <property type="match status" value="1"/>
</dbReference>
<reference evidence="19" key="1">
    <citation type="submission" date="2021-06" db="EMBL/GenBank/DDBJ databases">
        <title>Updating the genus Pseudomonas: Description of 43 new species and partition of the Pseudomonas putida group.</title>
        <authorList>
            <person name="Girard L."/>
            <person name="Lood C."/>
            <person name="Vandamme P."/>
            <person name="Rokni-Zadeh H."/>
            <person name="van Noort V."/>
            <person name="Hofte M."/>
            <person name="Lavigne R."/>
            <person name="De Mot R."/>
        </authorList>
    </citation>
    <scope>NUCLEOTIDE SEQUENCE</scope>
    <source>
        <strain evidence="19">CMR12a</strain>
    </source>
</reference>
<dbReference type="InterPro" id="IPR016039">
    <property type="entry name" value="Thiolase-like"/>
</dbReference>
<evidence type="ECO:0000256" key="9">
    <source>
        <dbReference type="ARBA" id="ARBA00022737"/>
    </source>
</evidence>
<evidence type="ECO:0000256" key="10">
    <source>
        <dbReference type="ARBA" id="ARBA00022857"/>
    </source>
</evidence>
<evidence type="ECO:0000256" key="6">
    <source>
        <dbReference type="ARBA" id="ARBA00022490"/>
    </source>
</evidence>
<name>A0ABX8ML47_9PSED</name>
<dbReference type="SMART" id="SM00825">
    <property type="entry name" value="PKS_KS"/>
    <property type="match status" value="3"/>
</dbReference>
<dbReference type="Pfam" id="PF00109">
    <property type="entry name" value="ketoacyl-synt"/>
    <property type="match status" value="3"/>
</dbReference>
<feature type="domain" description="Carrier" evidence="15">
    <location>
        <begin position="1474"/>
        <end position="1551"/>
    </location>
</feature>
<keyword evidence="5" id="KW-0596">Phosphopantetheine</keyword>
<feature type="active site" description="Proton acceptor; for dehydratase activity" evidence="13">
    <location>
        <position position="2240"/>
    </location>
</feature>
<gene>
    <name evidence="19" type="ORF">KSS89_25090</name>
</gene>
<dbReference type="InterPro" id="IPR009081">
    <property type="entry name" value="PP-bd_ACP"/>
</dbReference>
<evidence type="ECO:0000256" key="8">
    <source>
        <dbReference type="ARBA" id="ARBA00022679"/>
    </source>
</evidence>
<dbReference type="InterPro" id="IPR036388">
    <property type="entry name" value="WH-like_DNA-bd_sf"/>
</dbReference>
<dbReference type="InterPro" id="IPR020841">
    <property type="entry name" value="PKS_Beta-ketoAc_synthase_dom"/>
</dbReference>
<dbReference type="InterPro" id="IPR016181">
    <property type="entry name" value="Acyl_CoA_acyltransferase"/>
</dbReference>
<dbReference type="CDD" id="cd02440">
    <property type="entry name" value="AdoMet_MTases"/>
    <property type="match status" value="1"/>
</dbReference>
<feature type="domain" description="N-acetyltransferase" evidence="16">
    <location>
        <begin position="501"/>
        <end position="702"/>
    </location>
</feature>
<evidence type="ECO:0000313" key="20">
    <source>
        <dbReference type="Proteomes" id="UP000693952"/>
    </source>
</evidence>
<dbReference type="InterPro" id="IPR014031">
    <property type="entry name" value="Ketoacyl_synth_C"/>
</dbReference>
<comment type="similarity">
    <text evidence="4">Belongs to the short-chain dehydrogenases/reductases (SDR) family.</text>
</comment>
<dbReference type="Pfam" id="PF02801">
    <property type="entry name" value="Ketoacyl-synt_C"/>
    <property type="match status" value="3"/>
</dbReference>
<evidence type="ECO:0000259" key="18">
    <source>
        <dbReference type="PROSITE" id="PS52019"/>
    </source>
</evidence>
<feature type="domain" description="Carrier" evidence="15">
    <location>
        <begin position="3317"/>
        <end position="3391"/>
    </location>
</feature>
<dbReference type="Gene3D" id="3.40.50.150">
    <property type="entry name" value="Vaccinia Virus protein VP39"/>
    <property type="match status" value="1"/>
</dbReference>
<feature type="region of interest" description="Disordered" evidence="14">
    <location>
        <begin position="1438"/>
        <end position="1466"/>
    </location>
</feature>
<dbReference type="InterPro" id="IPR050091">
    <property type="entry name" value="PKS_NRPS_Biosynth_Enz"/>
</dbReference>
<dbReference type="PANTHER" id="PTHR43775:SF37">
    <property type="entry name" value="SI:DKEY-61P9.11"/>
    <property type="match status" value="1"/>
</dbReference>
<dbReference type="Pfam" id="PF08659">
    <property type="entry name" value="KR"/>
    <property type="match status" value="1"/>
</dbReference>
<evidence type="ECO:0000259" key="15">
    <source>
        <dbReference type="PROSITE" id="PS50075"/>
    </source>
</evidence>
<evidence type="ECO:0000256" key="12">
    <source>
        <dbReference type="ARBA" id="ARBA00023315"/>
    </source>
</evidence>
<dbReference type="SMART" id="SM01294">
    <property type="entry name" value="PKS_PP_betabranch"/>
    <property type="match status" value="3"/>
</dbReference>
<dbReference type="InterPro" id="IPR006162">
    <property type="entry name" value="Ppantetheine_attach_site"/>
</dbReference>
<dbReference type="InterPro" id="IPR049552">
    <property type="entry name" value="PKS_DH_N"/>
</dbReference>
<evidence type="ECO:0000256" key="4">
    <source>
        <dbReference type="ARBA" id="ARBA00006484"/>
    </source>
</evidence>
<organism evidence="19 20">
    <name type="scientific">Pseudomonas sessilinigenes</name>
    <dbReference type="NCBI Taxonomy" id="658629"/>
    <lineage>
        <taxon>Bacteria</taxon>
        <taxon>Pseudomonadati</taxon>
        <taxon>Pseudomonadota</taxon>
        <taxon>Gammaproteobacteria</taxon>
        <taxon>Pseudomonadales</taxon>
        <taxon>Pseudomonadaceae</taxon>
        <taxon>Pseudomonas</taxon>
    </lineage>
</organism>
<dbReference type="Pfam" id="PF14765">
    <property type="entry name" value="PS-DH"/>
    <property type="match status" value="1"/>
</dbReference>
<dbReference type="SUPFAM" id="SSF53901">
    <property type="entry name" value="Thiolase-like"/>
    <property type="match status" value="3"/>
</dbReference>
<dbReference type="PROSITE" id="PS50075">
    <property type="entry name" value="CARRIER"/>
    <property type="match status" value="4"/>
</dbReference>
<dbReference type="InterPro" id="IPR036736">
    <property type="entry name" value="ACP-like_sf"/>
</dbReference>
<dbReference type="PROSITE" id="PS52019">
    <property type="entry name" value="PKS_MFAS_DH"/>
    <property type="match status" value="1"/>
</dbReference>
<dbReference type="InterPro" id="IPR018201">
    <property type="entry name" value="Ketoacyl_synth_AS"/>
</dbReference>
<feature type="compositionally biased region" description="Low complexity" evidence="14">
    <location>
        <begin position="1585"/>
        <end position="1598"/>
    </location>
</feature>
<feature type="region of interest" description="Disordered" evidence="14">
    <location>
        <begin position="1557"/>
        <end position="1598"/>
    </location>
</feature>
<feature type="region of interest" description="Disordered" evidence="14">
    <location>
        <begin position="3286"/>
        <end position="3314"/>
    </location>
</feature>
<keyword evidence="9" id="KW-0677">Repeat</keyword>
<dbReference type="Gene3D" id="3.40.47.10">
    <property type="match status" value="3"/>
</dbReference>
<dbReference type="Gene3D" id="3.30.70.3290">
    <property type="match status" value="1"/>
</dbReference>
<comment type="subcellular location">
    <subcellularLocation>
        <location evidence="1">Cytoplasm</location>
    </subcellularLocation>
</comment>
<dbReference type="InterPro" id="IPR049551">
    <property type="entry name" value="PKS_DH_C"/>
</dbReference>
<dbReference type="Gene3D" id="3.40.50.720">
    <property type="entry name" value="NAD(P)-binding Rossmann-like Domain"/>
    <property type="match status" value="2"/>
</dbReference>
<dbReference type="InterPro" id="IPR020807">
    <property type="entry name" value="PKS_DH"/>
</dbReference>
<dbReference type="InterPro" id="IPR032821">
    <property type="entry name" value="PKS_assoc"/>
</dbReference>
<keyword evidence="6" id="KW-0963">Cytoplasm</keyword>
<feature type="domain" description="Ketosynthase family 3 (KS3)" evidence="17">
    <location>
        <begin position="3792"/>
        <end position="4207"/>
    </location>
</feature>
<sequence length="4624" mass="495953">MTDLLNRLADGWLALPVLEVLDQHGVLRALESAPDGISARSLARACAANEGQLRVALRLLLELGCVVQLANDHYGLTPGMSIRIPACAGALIRLSLPQLLGEPAGHELRSWLERSAGGWENAPEPMATCLDGALLAPLVMALEQAGGAQVLQEQGASTGGPATGLSSAVLEALRRYFEQRTWGYWQGNGFCLNDAGRALLEGTAQLRASLAWQPLPGQLQVLLFGDASSIQEPKEEDAGSWPTEYLAAFEAAVVARFDQQPLEQQPGYLVEVGCSEGALLRRLYLAIANHSRRGQHLERYPLRLIGVTASSKQHARGQQTLEGLPHLLLTGDVGDPQGLLASLGANGIRDLENILYIHAFQEHRRAWQPPVSTRGIDDQRHARPSSVHVDRHGACIEPAAALQGLVEHLARWQEITTHHGLILLAAHCLHPGSAQQHARRSGALHLDASHGFAGHQLFEAPVFLLAAAQAGLFPDRAVAQGLPRGELFTQASLNRLLPRHYRIHHPLPRDLPRLRELELACWPSGLGATEAVLQRRLELYPQGQLVLEYQGQLVAAIYSQRLAAVEQLRHSDCFQVEALHDPAGPVAQLLGICVHPEHQGEGLADELIDFTLVYLASLDAVRNVVGVTRCHHYDARRADALSLKDYIRRRDEVSGRLLEPMLWFHESHGAQVREVLEGYRPGDAVNRDAGVLVEYPDVRNMPPPLKTTAAPSLAVPSGQWPQVVGQLLLGVLGEARAEAYGEHVPLMEMGLTSLQMLDLRHRLAERLASPLPATFFFQHGTPAAIIAYLQNHSAPAHERTRHAPAPVAEPAPCAPDPGGIAIVGVGCRFPGGASSPERFWSLLQQGIDAVGQRDGPDDELERGGFIEGAQEFDPRFFRISPREAQLLDPRQRLLLETAWEALEQAAIAPSSLRGSSTGVFVGLMGHGYDLLLRQTGQGHESRPAFTTGNAASVAAGRLAYFFDWHGPALSVDTACSSSLVAVHLACESLLGGKCEVALAGGVNLLLDQAESEAFRAAGMLSPRGSCSTFDEAADGYVRGEGCGLLVLKRHADALAAGDPIWAVIRGSAINHDGASAGLTVPNQSAQRGVIEAALAQAGLAPHQVQYLEAHGTGTRLGDPIEVQAAAQALGAGRQAQRPLLLGSVKAQLGHLEAAAGVAGLIKVILAMGKGQIPGQLHFRSPNPQVDWANLPVQVVDRPRPWFAGRRIAGVSSFGFSGTNAHVLLEACEPPPPAVANIAEPVLILLSARTRDRLLASAERLRAVVADGRFAPAQLRDIAYTLQVGREAMAHRLALLARSLPDLASKLAGLGQPGVEAGELWLGEASQDHPPPADAPANVAQDRLQVLAQRWVQGAVVDWTQLYTTPLPRRIDLPTYPFARQLCSVLHGSTTGSITMERQPPQSPTTAFAGGSSQSGLDDGKPRKLQLRALEDGPAIEPPAAQEQAEPVAAQDSPMAAQPVAAARAPELAPHVQAERRALLERELTTSLAAALFLDPGEIGLDHLFVDLGLDSVIGVEWVRDLNRRYGLALNAPVVYEHSSVRRMAALVEQALQPKAPIQVQGPSASLAPQPTVARAAASPEPPAQPEMAQIPAAPAPGAAGSATASEGIAIIGMSGRYPGAPTLDAYWDNLVAGRDCVEEIPPARWSIDDYYDPEAGKPGKTYSKWLGRLDDIDCFDPLFFNISPAEAEWIDPQQRLFLEEGYKAFEDAGYPPQKLSDARCGVYLGIMGPSEYGWLAQQQRGAAEITGRSEAIAAARLAYFLNLKGPALLVDTACSSSLVATHLACQALRSGEVDVALVGGATLYLSPEIYMSMCQAGMLSPTGKCRTLDNAADGIVPGEGVGALVLKRLADAERDGDRIHGVIVASGINQDGKTNGITAPSASSQIALEREVYARHGIDPRSISYVELHGTGTKLGDPIELTALDTVFRERTEQRNFCGLGSVKSNIGHTTAAAGVAGVHKVLLQMRHRELAPTLHFATPNEHFDFARSPFFVNTHHQGWLVAAGQPLRAAVSAFGISGTNAHVVIDAYQPAVVPPAAEAGAPALLVLSAQRADRLQEYAKALLQFIEQQPRLDLAALSYSLQTGRAALGQRLAFVATSLEQVRQALGDFISGTPSACLLSGEVATAKDAASVLAGEEEFQQLLVSLLEKRRLQKLAELWVRGVVIDWSCLYGADRPRRLSLPTYPFARERYWVTPQAASGSLPDERAVLHPLLHCNSSTLHEQRYSTRLSGKEWFVREHRVAGQPVVPGVVQLEWARAAAALASELPVGQPMVLEEVAWLRPLVVSQPLLVHIGLVEEPGRGVRYEIHSGTGAQKQLYSQGWVRPASGQPAPQVDLAAVGASCESRVDAASCYARFTEQGLEYGVGFRALKELRSGPLTALASLAVASAAPGYTLPPSLLDGALQAATGWLAKPALQLPFAVTRVEQWGPLPDLAWAVVQRASGEQGAGQSFDVDLAHADGQVAVRLSGFCCRTPAQPRLAGELTLAPRWQTLEAVKTIADTQDQHLLEVPEAIARQWGTPDGAAACASWLGAWAGFDHLLWHVPQGQPGVARIGLQLVQALLALDYGSRPLALTVVTRQALPVLATETGDPEQASVHGLMGSVAKEYSHWQVRVLDLAGQDSWPSAQAGPDVPELPGETLALRDGQWYRQRLVPCVLPDVVDSGLRERGVYLILGGAGGLGTVFSEYLIRRYQAQVIWLGRREADEAIEAQRTRLGSLGPTPLYLRADANDRAALEAAEQTVRRRYGAVHGVVHAAIVLEDRGVAQMAPGVFDAALRAKAATSENLDAVFGRQDLDFMLFFSSMQSFIRAPGQANYAAGCCYADAFALGLRERPYPVKIVNWGYWGSVGIVAKASYRQRMEAAGIGSIEAPQAMALLERLLASPLSQLAFFKARHAQAASQWAVADDRQLQISAPVAPVILNGDSSLGLPQRAAPVLAELERSLAQLLRNLLAHQGWEHGPAGLASAYVGWREDALRLLDASGQAQAATDWPGAWRQWEVDRERLLQGPDQAVVHNQIRLLDAVLPALPGVLRAECAATAVLFPGGSVERVEGIYRGHPLADYFNAVLAEQLQAYVAQRLAADPQTRLRIIEIGAGTGGTSSRLFLHLAPYAQAIDEYCYTDVSEAFLAHGREQYGEQASYLRTGNLDIERDPRSQGFEPGHYDVVVAANVLHATRDIRRTLRHVKSLLRGNGLLLLNELTRASLFTHLTFGLLDGWRMATDVALRVPGTPALAPSTWRHVLELEGYGSLNQPAAAAHGLGQQIVTGISDGVIEFQGEAARQAGHESGDSAAWETRPASPAPSSQPTDLAQERGMPVRQAIHEALLEVLKLDRARVQEDQAFANYGVDSITGITLINALNQKLGLRLPVTALFDFPSIKALAEHIQRTYPSLEQQTSRTEAPAARWPVPPVAVTEPRRRRAPASAEPARVEVLPFAEGVEQVPQVCRQLRIEGPGRIDELQPIEAPLLPLGPDEVRIAVRAFALNFGDLLCVSGLYPTQPPYPFTPGFEASGVVLEVGGEVSRVALGDAVFALAGEALGAHASVMTCPQDRVFALPQGLSFEEACALPVVALTMIASFARAQVKPGERVLIQTATGGTGLIAVQLAQHAGAQVYATAGSQEKLDYLAGLGVAHRINYREEDFEQAVSRLTQGQGVDVVINTLADDALQKGFNCLAPGGRYVELAMTALKSARSIDLSRLNDNQSFISIDLRKQTRDNPVLLQELADEMTRLLEAGVIRPTLSRVFAFSEVQDAYRWLADRRNIGKVVVRVPQATVVPEPAPQLASDPGRPEPIAVIGMSGRFASADNLDDLWQVLVQGQDLLEDVTRWDLSRHFPAYAPYCRRGGFLRDIDCFDPLFFNISGREAKVMDPQQRLFLEEAWRALEDAGYAGSSGEGLRCGVYVGCAAGDYQRLLESDAPAQAFWGNSGSVIPARIAYHLNLQGPAVAIDTACSSSLVALHQACQGLRTGDADLALAGGVFVQSTELFHLQAQRAGMLSPSGCAYAFDAKADGFVPGEGVGAVVLKRLSQALADGDVIHGVIRGTGVNQDGASNGITAPNATAQARLELEVYRRHGIEVEHIGLVEAHGTATVLGDPIEARALADAFAQGGHSGAPCALGSIKSTVGHTATAAGIAGVLKVLLALRHRQIPASAHFVSANPHIDFSHGPFHVPTRTEQWRRPVAGERLAAVSSFGFSGTNAHAVIAEAPERPVRPSASPLHLVVLSARTIAQLRLQAKNLLAHLQYESVEPGAMSHTLLLGRRHLEQRLAWVTSDVYALRTQLAHWLDVGKLVDGYSGIVDGTQEASTKAQAVADQCLQDCRAQANPEVLRGALLSLAQLYVEGIELDWARLFQGQQPGRVALPTYPFEKERYWPSGKEQEDRQAAAQAQLASVQAEPSAAPATLVQVSASKPAAATHAKSGRLKLRSLEQDLEALDSIAPEVAPPAQHVPTLQLRPLRTIAEPEDSAVVPVQLPPATLQAVAEPVSVAVPAVQQNQQVPGIDRYSLERELSESLARALGIDVERIQADKPFASMGMDSIIAVEWSREINRRYGLAIGATAVYKHPTLAGIVTLVAAQLEANVPGVVEASAPLNAPDHLEQAIAMHVQAAPESGRQNPCTDSCA</sequence>
<protein>
    <submittedName>
        <fullName evidence="19">Polyketide synthase dehydratase domain-containing protein</fullName>
    </submittedName>
</protein>
<feature type="region of interest" description="N-terminal hotdog fold" evidence="13">
    <location>
        <begin position="2211"/>
        <end position="2331"/>
    </location>
</feature>
<dbReference type="InterPro" id="IPR013154">
    <property type="entry name" value="ADH-like_N"/>
</dbReference>
<dbReference type="CDD" id="cd08953">
    <property type="entry name" value="KR_2_SDR_x"/>
    <property type="match status" value="1"/>
</dbReference>
<accession>A0ABX8ML47</accession>
<feature type="domain" description="PKS/mFAS DH" evidence="18">
    <location>
        <begin position="2211"/>
        <end position="2482"/>
    </location>
</feature>
<dbReference type="InterPro" id="IPR014030">
    <property type="entry name" value="Ketoacyl_synth_N"/>
</dbReference>
<dbReference type="Pfam" id="PF23525">
    <property type="entry name" value="Methyltransf_36"/>
    <property type="match status" value="1"/>
</dbReference>
<dbReference type="SUPFAM" id="SSF53335">
    <property type="entry name" value="S-adenosyl-L-methionine-dependent methyltransferases"/>
    <property type="match status" value="1"/>
</dbReference>
<dbReference type="InterPro" id="IPR056393">
    <property type="entry name" value="AprA-like_MT2"/>
</dbReference>
<evidence type="ECO:0000256" key="13">
    <source>
        <dbReference type="PROSITE-ProRule" id="PRU01363"/>
    </source>
</evidence>
<dbReference type="SUPFAM" id="SSF51735">
    <property type="entry name" value="NAD(P)-binding Rossmann-fold domains"/>
    <property type="match status" value="3"/>
</dbReference>
<dbReference type="Pfam" id="PF00583">
    <property type="entry name" value="Acetyltransf_1"/>
    <property type="match status" value="1"/>
</dbReference>
<dbReference type="SMART" id="SM00826">
    <property type="entry name" value="PKS_DH"/>
    <property type="match status" value="1"/>
</dbReference>
<evidence type="ECO:0000256" key="7">
    <source>
        <dbReference type="ARBA" id="ARBA00022553"/>
    </source>
</evidence>
<dbReference type="Proteomes" id="UP000693952">
    <property type="component" value="Chromosome"/>
</dbReference>
<dbReference type="Pfam" id="PF00550">
    <property type="entry name" value="PP-binding"/>
    <property type="match status" value="4"/>
</dbReference>
<dbReference type="Pfam" id="PF16197">
    <property type="entry name" value="KAsynt_C_assoc"/>
    <property type="match status" value="1"/>
</dbReference>
<dbReference type="InterPro" id="IPR011032">
    <property type="entry name" value="GroES-like_sf"/>
</dbReference>
<evidence type="ECO:0000313" key="19">
    <source>
        <dbReference type="EMBL" id="QXH39467.1"/>
    </source>
</evidence>
<dbReference type="SMART" id="SM00829">
    <property type="entry name" value="PKS_ER"/>
    <property type="match status" value="1"/>
</dbReference>
<dbReference type="CDD" id="cd00833">
    <property type="entry name" value="PKS"/>
    <property type="match status" value="3"/>
</dbReference>
<dbReference type="PROSITE" id="PS52004">
    <property type="entry name" value="KS3_2"/>
    <property type="match status" value="3"/>
</dbReference>
<feature type="domain" description="Ketosynthase family 3 (KS3)" evidence="17">
    <location>
        <begin position="817"/>
        <end position="1226"/>
    </location>
</feature>
<dbReference type="InterPro" id="IPR054514">
    <property type="entry name" value="RhiE-like_linker"/>
</dbReference>
<dbReference type="PROSITE" id="PS00012">
    <property type="entry name" value="PHOSPHOPANTETHEINE"/>
    <property type="match status" value="2"/>
</dbReference>
<dbReference type="SUPFAM" id="SSF55729">
    <property type="entry name" value="Acyl-CoA N-acyltransferases (Nat)"/>
    <property type="match status" value="1"/>
</dbReference>
<keyword evidence="12" id="KW-0012">Acyltransferase</keyword>
<evidence type="ECO:0000259" key="16">
    <source>
        <dbReference type="PROSITE" id="PS51186"/>
    </source>
</evidence>
<dbReference type="Gene3D" id="1.10.10.10">
    <property type="entry name" value="Winged helix-like DNA-binding domain superfamily/Winged helix DNA-binding domain"/>
    <property type="match status" value="1"/>
</dbReference>
<dbReference type="InterPro" id="IPR049900">
    <property type="entry name" value="PKS_mFAS_DH"/>
</dbReference>
<comment type="pathway">
    <text evidence="2">Antibiotic biosynthesis.</text>
</comment>
<keyword evidence="20" id="KW-1185">Reference proteome</keyword>
<dbReference type="Pfam" id="PF21089">
    <property type="entry name" value="PKS_DH_N"/>
    <property type="match status" value="1"/>
</dbReference>
<evidence type="ECO:0000256" key="14">
    <source>
        <dbReference type="SAM" id="MobiDB-lite"/>
    </source>
</evidence>
<feature type="region of interest" description="Disordered" evidence="14">
    <location>
        <begin position="1391"/>
        <end position="1420"/>
    </location>
</feature>
<dbReference type="SUPFAM" id="SSF50129">
    <property type="entry name" value="GroES-like"/>
    <property type="match status" value="1"/>
</dbReference>
<dbReference type="InterPro" id="IPR036291">
    <property type="entry name" value="NAD(P)-bd_dom_sf"/>
</dbReference>
<dbReference type="PROSITE" id="PS51186">
    <property type="entry name" value="GNAT"/>
    <property type="match status" value="1"/>
</dbReference>
<keyword evidence="11" id="KW-0511">Multifunctional enzyme</keyword>
<dbReference type="Gene3D" id="1.10.1240.100">
    <property type="match status" value="2"/>
</dbReference>
<dbReference type="InterPro" id="IPR013149">
    <property type="entry name" value="ADH-like_C"/>
</dbReference>
<feature type="region of interest" description="C-terminal hotdog fold" evidence="13">
    <location>
        <begin position="2345"/>
        <end position="2482"/>
    </location>
</feature>
<dbReference type="Gene3D" id="3.10.129.110">
    <property type="entry name" value="Polyketide synthase dehydratase"/>
    <property type="match status" value="1"/>
</dbReference>
<dbReference type="InterPro" id="IPR029063">
    <property type="entry name" value="SAM-dependent_MTases_sf"/>
</dbReference>
<dbReference type="SMART" id="SM00823">
    <property type="entry name" value="PKS_PP"/>
    <property type="match status" value="4"/>
</dbReference>
<feature type="active site" description="Proton donor; for dehydratase activity" evidence="13">
    <location>
        <position position="2402"/>
    </location>
</feature>
<evidence type="ECO:0000259" key="17">
    <source>
        <dbReference type="PROSITE" id="PS52004"/>
    </source>
</evidence>
<keyword evidence="8" id="KW-0808">Transferase</keyword>
<evidence type="ECO:0000256" key="5">
    <source>
        <dbReference type="ARBA" id="ARBA00022450"/>
    </source>
</evidence>
<dbReference type="InterPro" id="IPR000182">
    <property type="entry name" value="GNAT_dom"/>
</dbReference>
<dbReference type="InterPro" id="IPR056394">
    <property type="entry name" value="AprA-like_N"/>
</dbReference>
<dbReference type="EMBL" id="CP077074">
    <property type="protein sequence ID" value="QXH39467.1"/>
    <property type="molecule type" value="Genomic_DNA"/>
</dbReference>
<evidence type="ECO:0000256" key="11">
    <source>
        <dbReference type="ARBA" id="ARBA00023268"/>
    </source>
</evidence>
<dbReference type="InterPro" id="IPR057326">
    <property type="entry name" value="KR_dom"/>
</dbReference>
<dbReference type="InterPro" id="IPR013217">
    <property type="entry name" value="Methyltransf_12"/>
</dbReference>